<dbReference type="Proteomes" id="UP000799640">
    <property type="component" value="Unassembled WGS sequence"/>
</dbReference>
<dbReference type="GO" id="GO:0005524">
    <property type="term" value="F:ATP binding"/>
    <property type="evidence" value="ECO:0007669"/>
    <property type="project" value="UniProtKB-UniRule"/>
</dbReference>
<keyword evidence="4 12" id="KW-0808">Transferase</keyword>
<evidence type="ECO:0000259" key="13">
    <source>
        <dbReference type="Pfam" id="PF00294"/>
    </source>
</evidence>
<dbReference type="GO" id="GO:0005737">
    <property type="term" value="C:cytoplasm"/>
    <property type="evidence" value="ECO:0007669"/>
    <property type="project" value="UniProtKB-SubCell"/>
</dbReference>
<dbReference type="PRINTS" id="PR00990">
    <property type="entry name" value="RIBOKINASE"/>
</dbReference>
<dbReference type="GO" id="GO:0046872">
    <property type="term" value="F:metal ion binding"/>
    <property type="evidence" value="ECO:0007669"/>
    <property type="project" value="UniProtKB-KW"/>
</dbReference>
<comment type="pathway">
    <text evidence="12">Carbohydrate metabolism; D-ribose degradation; D-ribose 5-phosphate from beta-D-ribopyranose: step 2/2.</text>
</comment>
<protein>
    <recommendedName>
        <fullName evidence="3 12">Ribokinase</fullName>
        <shortName evidence="12">RK</shortName>
        <ecNumber evidence="2 12">2.7.1.15</ecNumber>
    </recommendedName>
</protein>
<dbReference type="InterPro" id="IPR011877">
    <property type="entry name" value="Ribokinase"/>
</dbReference>
<evidence type="ECO:0000256" key="8">
    <source>
        <dbReference type="ARBA" id="ARBA00022840"/>
    </source>
</evidence>
<evidence type="ECO:0000256" key="1">
    <source>
        <dbReference type="ARBA" id="ARBA00005380"/>
    </source>
</evidence>
<feature type="active site" description="Proton acceptor" evidence="12">
    <location>
        <position position="259"/>
    </location>
</feature>
<dbReference type="GO" id="GO:0005634">
    <property type="term" value="C:nucleus"/>
    <property type="evidence" value="ECO:0007669"/>
    <property type="project" value="UniProtKB-SubCell"/>
</dbReference>
<dbReference type="OrthoDB" id="415590at2759"/>
<evidence type="ECO:0000313" key="15">
    <source>
        <dbReference type="Proteomes" id="UP000799640"/>
    </source>
</evidence>
<feature type="binding site" evidence="12">
    <location>
        <begin position="26"/>
        <end position="30"/>
    </location>
    <ligand>
        <name>substrate</name>
    </ligand>
</feature>
<evidence type="ECO:0000313" key="14">
    <source>
        <dbReference type="EMBL" id="KAF2403136.1"/>
    </source>
</evidence>
<dbReference type="EC" id="2.7.1.15" evidence="2 12"/>
<dbReference type="GO" id="GO:0019303">
    <property type="term" value="P:D-ribose catabolic process"/>
    <property type="evidence" value="ECO:0007669"/>
    <property type="project" value="UniProtKB-UniRule"/>
</dbReference>
<feature type="binding site" evidence="12">
    <location>
        <begin position="258"/>
        <end position="259"/>
    </location>
    <ligand>
        <name>ATP</name>
        <dbReference type="ChEBI" id="CHEBI:30616"/>
    </ligand>
</feature>
<dbReference type="SUPFAM" id="SSF53613">
    <property type="entry name" value="Ribokinase-like"/>
    <property type="match status" value="1"/>
</dbReference>
<dbReference type="AlphaFoldDB" id="A0A6G1I4T9"/>
<proteinExistence type="inferred from homology"/>
<keyword evidence="12" id="KW-0963">Cytoplasm</keyword>
<dbReference type="InterPro" id="IPR002173">
    <property type="entry name" value="Carboh/pur_kinase_PfkB_CS"/>
</dbReference>
<evidence type="ECO:0000256" key="9">
    <source>
        <dbReference type="ARBA" id="ARBA00022842"/>
    </source>
</evidence>
<dbReference type="InterPro" id="IPR002139">
    <property type="entry name" value="Ribo/fructo_kinase"/>
</dbReference>
<dbReference type="Pfam" id="PF00294">
    <property type="entry name" value="PfkB"/>
    <property type="match status" value="1"/>
</dbReference>
<comment type="subcellular location">
    <subcellularLocation>
        <location evidence="12">Cytoplasm</location>
    </subcellularLocation>
    <subcellularLocation>
        <location evidence="12">Nucleus</location>
    </subcellularLocation>
</comment>
<evidence type="ECO:0000256" key="2">
    <source>
        <dbReference type="ARBA" id="ARBA00012035"/>
    </source>
</evidence>
<accession>A0A6G1I4T9</accession>
<comment type="catalytic activity">
    <reaction evidence="12">
        <text>D-ribose + ATP = D-ribose 5-phosphate + ADP + H(+)</text>
        <dbReference type="Rhea" id="RHEA:13697"/>
        <dbReference type="ChEBI" id="CHEBI:15378"/>
        <dbReference type="ChEBI" id="CHEBI:30616"/>
        <dbReference type="ChEBI" id="CHEBI:47013"/>
        <dbReference type="ChEBI" id="CHEBI:78346"/>
        <dbReference type="ChEBI" id="CHEBI:456216"/>
        <dbReference type="EC" id="2.7.1.15"/>
    </reaction>
</comment>
<feature type="binding site" evidence="12">
    <location>
        <begin position="221"/>
        <end position="226"/>
    </location>
    <ligand>
        <name>ATP</name>
        <dbReference type="ChEBI" id="CHEBI:30616"/>
    </ligand>
</feature>
<dbReference type="HAMAP" id="MF_01987">
    <property type="entry name" value="Ribokinase"/>
    <property type="match status" value="1"/>
</dbReference>
<keyword evidence="9 12" id="KW-0460">Magnesium</keyword>
<evidence type="ECO:0000256" key="3">
    <source>
        <dbReference type="ARBA" id="ARBA00016943"/>
    </source>
</evidence>
<dbReference type="PANTHER" id="PTHR10584:SF166">
    <property type="entry name" value="RIBOKINASE"/>
    <property type="match status" value="1"/>
</dbReference>
<feature type="domain" description="Carbohydrate kinase PfkB" evidence="13">
    <location>
        <begin position="8"/>
        <end position="307"/>
    </location>
</feature>
<comment type="activity regulation">
    <text evidence="12">Activated by a monovalent cation that binds near, but not in, the active site. The most likely occupant of the site in vivo is potassium. Ion binding induces a conformational change that may alter substrate affinity.</text>
</comment>
<comment type="function">
    <text evidence="12">Catalyzes the phosphorylation of ribose at O-5 in a reaction requiring ATP and magnesium. The resulting D-ribose-5-phosphate can then be used either for sythesis of nucleotides, histidine, and tryptophan, or as a component of the pentose phosphate pathway.</text>
</comment>
<evidence type="ECO:0000256" key="12">
    <source>
        <dbReference type="HAMAP-Rule" id="MF_03215"/>
    </source>
</evidence>
<dbReference type="InterPro" id="IPR011611">
    <property type="entry name" value="PfkB_dom"/>
</dbReference>
<keyword evidence="5 12" id="KW-0479">Metal-binding</keyword>
<feature type="binding site" evidence="12">
    <location>
        <position position="304"/>
    </location>
    <ligand>
        <name>K(+)</name>
        <dbReference type="ChEBI" id="CHEBI:29103"/>
    </ligand>
</feature>
<feature type="binding site" evidence="12">
    <location>
        <position position="182"/>
    </location>
    <ligand>
        <name>ATP</name>
        <dbReference type="ChEBI" id="CHEBI:30616"/>
    </ligand>
</feature>
<feature type="binding site" evidence="12">
    <location>
        <position position="255"/>
    </location>
    <ligand>
        <name>K(+)</name>
        <dbReference type="ChEBI" id="CHEBI:29103"/>
    </ligand>
</feature>
<sequence>MVTVTPRLPKPGETLRATSFDVGWGGKGANQAVAALRSSRLRSQTDHSPASAPVRMIGAVGADQFGPAMLNSLEADGMDVQGVKVIEGAQTGTAVIMVEEGTGENCILFTPGANFALTPSDALVMSGDYGDLVLFQLETPLDVVLYHIRRARASGAQVILNPAPAQALPLDIYRDITHLILNQSEAELLAHSFAPALADPSDLDALAARFIELGVRYVVVTLGAEGAFFKSAALQKMGMPGIRQAAPKVKVVDTTGAGDTFVGAYAVRVAAAGVDATDATMTRAMVFAQKAASKATQNKGAQSSIPWLNEISTEI</sequence>
<comment type="subunit">
    <text evidence="12">Homodimer.</text>
</comment>
<dbReference type="GO" id="GO:0004747">
    <property type="term" value="F:ribokinase activity"/>
    <property type="evidence" value="ECO:0007669"/>
    <property type="project" value="UniProtKB-UniRule"/>
</dbReference>
<feature type="binding site" evidence="12">
    <location>
        <position position="300"/>
    </location>
    <ligand>
        <name>K(+)</name>
        <dbReference type="ChEBI" id="CHEBI:29103"/>
    </ligand>
</feature>
<comment type="similarity">
    <text evidence="12">Belongs to the carbohydrate kinase PfkB family. Ribokinase subfamily.</text>
</comment>
<reference evidence="14" key="1">
    <citation type="journal article" date="2020" name="Stud. Mycol.">
        <title>101 Dothideomycetes genomes: a test case for predicting lifestyles and emergence of pathogens.</title>
        <authorList>
            <person name="Haridas S."/>
            <person name="Albert R."/>
            <person name="Binder M."/>
            <person name="Bloem J."/>
            <person name="Labutti K."/>
            <person name="Salamov A."/>
            <person name="Andreopoulos B."/>
            <person name="Baker S."/>
            <person name="Barry K."/>
            <person name="Bills G."/>
            <person name="Bluhm B."/>
            <person name="Cannon C."/>
            <person name="Castanera R."/>
            <person name="Culley D."/>
            <person name="Daum C."/>
            <person name="Ezra D."/>
            <person name="Gonzalez J."/>
            <person name="Henrissat B."/>
            <person name="Kuo A."/>
            <person name="Liang C."/>
            <person name="Lipzen A."/>
            <person name="Lutzoni F."/>
            <person name="Magnuson J."/>
            <person name="Mondo S."/>
            <person name="Nolan M."/>
            <person name="Ohm R."/>
            <person name="Pangilinan J."/>
            <person name="Park H.-J."/>
            <person name="Ramirez L."/>
            <person name="Alfaro M."/>
            <person name="Sun H."/>
            <person name="Tritt A."/>
            <person name="Yoshinaga Y."/>
            <person name="Zwiers L.-H."/>
            <person name="Turgeon B."/>
            <person name="Goodwin S."/>
            <person name="Spatafora J."/>
            <person name="Crous P."/>
            <person name="Grigoriev I."/>
        </authorList>
    </citation>
    <scope>NUCLEOTIDE SEQUENCE</scope>
    <source>
        <strain evidence="14">CBS 262.69</strain>
    </source>
</reference>
<evidence type="ECO:0000256" key="6">
    <source>
        <dbReference type="ARBA" id="ARBA00022741"/>
    </source>
</evidence>
<keyword evidence="10 12" id="KW-0630">Potassium</keyword>
<feature type="binding site" evidence="12">
    <location>
        <position position="259"/>
    </location>
    <ligand>
        <name>substrate</name>
    </ligand>
</feature>
<dbReference type="EMBL" id="ML996690">
    <property type="protein sequence ID" value="KAF2403136.1"/>
    <property type="molecule type" value="Genomic_DNA"/>
</dbReference>
<keyword evidence="8 12" id="KW-0067">ATP-binding</keyword>
<evidence type="ECO:0000256" key="4">
    <source>
        <dbReference type="ARBA" id="ARBA00022679"/>
    </source>
</evidence>
<keyword evidence="11 12" id="KW-0119">Carbohydrate metabolism</keyword>
<comment type="cofactor">
    <cofactor evidence="12">
        <name>Mg(2+)</name>
        <dbReference type="ChEBI" id="CHEBI:18420"/>
    </cofactor>
    <text evidence="12">Requires a divalent cation, most likely magnesium in vivo, as an electrophilic catalyst to aid phosphoryl group transfer. It is the chelate of the metal and the nucleotide that is the actual substrate.</text>
</comment>
<gene>
    <name evidence="14" type="ORF">EJ06DRAFT_528093</name>
</gene>
<feature type="binding site" evidence="12">
    <location>
        <position position="253"/>
    </location>
    <ligand>
        <name>K(+)</name>
        <dbReference type="ChEBI" id="CHEBI:29103"/>
    </ligand>
</feature>
<comment type="similarity">
    <text evidence="1">Belongs to the carbohydrate kinase pfkB family.</text>
</comment>
<keyword evidence="6 12" id="KW-0547">Nucleotide-binding</keyword>
<keyword evidence="12" id="KW-0539">Nucleus</keyword>
<organism evidence="14 15">
    <name type="scientific">Trichodelitschia bisporula</name>
    <dbReference type="NCBI Taxonomy" id="703511"/>
    <lineage>
        <taxon>Eukaryota</taxon>
        <taxon>Fungi</taxon>
        <taxon>Dikarya</taxon>
        <taxon>Ascomycota</taxon>
        <taxon>Pezizomycotina</taxon>
        <taxon>Dothideomycetes</taxon>
        <taxon>Dothideomycetes incertae sedis</taxon>
        <taxon>Phaeotrichales</taxon>
        <taxon>Phaeotrichaceae</taxon>
        <taxon>Trichodelitschia</taxon>
    </lineage>
</organism>
<dbReference type="PROSITE" id="PS00584">
    <property type="entry name" value="PFKB_KINASES_2"/>
    <property type="match status" value="1"/>
</dbReference>
<dbReference type="Gene3D" id="3.40.1190.20">
    <property type="match status" value="1"/>
</dbReference>
<evidence type="ECO:0000256" key="5">
    <source>
        <dbReference type="ARBA" id="ARBA00022723"/>
    </source>
</evidence>
<keyword evidence="15" id="KW-1185">Reference proteome</keyword>
<name>A0A6G1I4T9_9PEZI</name>
<feature type="binding site" evidence="12">
    <location>
        <position position="298"/>
    </location>
    <ligand>
        <name>K(+)</name>
        <dbReference type="ChEBI" id="CHEBI:29103"/>
    </ligand>
</feature>
<dbReference type="InterPro" id="IPR029056">
    <property type="entry name" value="Ribokinase-like"/>
</dbReference>
<comment type="caution">
    <text evidence="12">Lacks conserved residue(s) required for the propagation of feature annotation.</text>
</comment>
<dbReference type="PANTHER" id="PTHR10584">
    <property type="entry name" value="SUGAR KINASE"/>
    <property type="match status" value="1"/>
</dbReference>
<keyword evidence="7 12" id="KW-0418">Kinase</keyword>
<feature type="binding site" evidence="12">
    <location>
        <position position="295"/>
    </location>
    <ligand>
        <name>K(+)</name>
        <dbReference type="ChEBI" id="CHEBI:29103"/>
    </ligand>
</feature>
<evidence type="ECO:0000256" key="10">
    <source>
        <dbReference type="ARBA" id="ARBA00022958"/>
    </source>
</evidence>
<dbReference type="CDD" id="cd01174">
    <property type="entry name" value="ribokinase"/>
    <property type="match status" value="1"/>
</dbReference>
<feature type="binding site" evidence="12">
    <location>
        <position position="138"/>
    </location>
    <ligand>
        <name>substrate</name>
    </ligand>
</feature>
<evidence type="ECO:0000256" key="7">
    <source>
        <dbReference type="ARBA" id="ARBA00022777"/>
    </source>
</evidence>
<evidence type="ECO:0000256" key="11">
    <source>
        <dbReference type="ARBA" id="ARBA00023277"/>
    </source>
</evidence>
<dbReference type="UniPathway" id="UPA00916">
    <property type="reaction ID" value="UER00889"/>
</dbReference>